<dbReference type="HOGENOM" id="CLU_1638018_0_0_1"/>
<evidence type="ECO:0000313" key="1">
    <source>
        <dbReference type="EnsemblPlants" id="OGLUM03G09530.1"/>
    </source>
</evidence>
<dbReference type="Gramene" id="OGLUM03G09530.1">
    <property type="protein sequence ID" value="OGLUM03G09530.1"/>
    <property type="gene ID" value="OGLUM03G09530"/>
</dbReference>
<dbReference type="AlphaFoldDB" id="A0A0D9Z4C5"/>
<keyword evidence="2" id="KW-1185">Reference proteome</keyword>
<protein>
    <submittedName>
        <fullName evidence="1">Uncharacterized protein</fullName>
    </submittedName>
</protein>
<evidence type="ECO:0000313" key="2">
    <source>
        <dbReference type="Proteomes" id="UP000026961"/>
    </source>
</evidence>
<proteinExistence type="predicted"/>
<sequence length="162" mass="17580">MSKAEDWGGGVGDEEVKVVGSCCHIVPRARSQLSIDHNILGTHPVGAWDGGWVCRGGMMGPERCMALAETDQARYDTLQYWMPSGGGVARQRPDLRGAAAAALAETSPKIAYQMVKRVSVTEYYSKTYNGGIRERVGELSCLVYVRPGLEPLMVSQPGHQIL</sequence>
<name>A0A0D9Z4C5_9ORYZ</name>
<organism evidence="1">
    <name type="scientific">Oryza glumipatula</name>
    <dbReference type="NCBI Taxonomy" id="40148"/>
    <lineage>
        <taxon>Eukaryota</taxon>
        <taxon>Viridiplantae</taxon>
        <taxon>Streptophyta</taxon>
        <taxon>Embryophyta</taxon>
        <taxon>Tracheophyta</taxon>
        <taxon>Spermatophyta</taxon>
        <taxon>Magnoliopsida</taxon>
        <taxon>Liliopsida</taxon>
        <taxon>Poales</taxon>
        <taxon>Poaceae</taxon>
        <taxon>BOP clade</taxon>
        <taxon>Oryzoideae</taxon>
        <taxon>Oryzeae</taxon>
        <taxon>Oryzinae</taxon>
        <taxon>Oryza</taxon>
    </lineage>
</organism>
<dbReference type="Proteomes" id="UP000026961">
    <property type="component" value="Chromosome 3"/>
</dbReference>
<dbReference type="EnsemblPlants" id="OGLUM03G09530.1">
    <property type="protein sequence ID" value="OGLUM03G09530.1"/>
    <property type="gene ID" value="OGLUM03G09530"/>
</dbReference>
<reference evidence="1" key="1">
    <citation type="submission" date="2015-04" db="UniProtKB">
        <authorList>
            <consortium name="EnsemblPlants"/>
        </authorList>
    </citation>
    <scope>IDENTIFICATION</scope>
</reference>
<accession>A0A0D9Z4C5</accession>
<reference evidence="1" key="2">
    <citation type="submission" date="2018-05" db="EMBL/GenBank/DDBJ databases">
        <title>OgluRS3 (Oryza glumaepatula Reference Sequence Version 3).</title>
        <authorList>
            <person name="Zhang J."/>
            <person name="Kudrna D."/>
            <person name="Lee S."/>
            <person name="Talag J."/>
            <person name="Welchert J."/>
            <person name="Wing R.A."/>
        </authorList>
    </citation>
    <scope>NUCLEOTIDE SEQUENCE [LARGE SCALE GENOMIC DNA]</scope>
</reference>